<proteinExistence type="predicted"/>
<dbReference type="HOGENOM" id="CLU_1449730_0_0_1"/>
<dbReference type="EMBL" id="CM001219">
    <property type="protein sequence ID" value="KEH33136.1"/>
    <property type="molecule type" value="Genomic_DNA"/>
</dbReference>
<evidence type="ECO:0000313" key="3">
    <source>
        <dbReference type="Proteomes" id="UP000002051"/>
    </source>
</evidence>
<gene>
    <name evidence="1" type="ordered locus">MTR_3g024240</name>
</gene>
<name>A0A072UUS4_MEDTR</name>
<evidence type="ECO:0000313" key="1">
    <source>
        <dbReference type="EMBL" id="KEH33136.1"/>
    </source>
</evidence>
<dbReference type="AlphaFoldDB" id="A0A072UUS4"/>
<sequence>MTLQWDHLKYPMLYWNFAWLVHFQLKSQSVFNSWRKDFHQSDALFRVSPLLKLCDVERTLRNKPWTFDGFPLVLKKLDIREVVSDVLFNEAKVLLQIFKFPNSYMNEYVGMLIDCQIGSFVKYGESNYYGPWRAYMLIRVSLNINGPLKISTTFRRKEKDDATLNVSFKYEKLGNVLLHLWNSGAYQ</sequence>
<evidence type="ECO:0000313" key="2">
    <source>
        <dbReference type="EnsemblPlants" id="KEH33136"/>
    </source>
</evidence>
<reference evidence="2" key="3">
    <citation type="submission" date="2015-04" db="UniProtKB">
        <authorList>
            <consortium name="EnsemblPlants"/>
        </authorList>
    </citation>
    <scope>IDENTIFICATION</scope>
    <source>
        <strain evidence="2">cv. Jemalong A17</strain>
    </source>
</reference>
<reference evidence="1 3" key="1">
    <citation type="journal article" date="2011" name="Nature">
        <title>The Medicago genome provides insight into the evolution of rhizobial symbioses.</title>
        <authorList>
            <person name="Young N.D."/>
            <person name="Debelle F."/>
            <person name="Oldroyd G.E."/>
            <person name="Geurts R."/>
            <person name="Cannon S.B."/>
            <person name="Udvardi M.K."/>
            <person name="Benedito V.A."/>
            <person name="Mayer K.F."/>
            <person name="Gouzy J."/>
            <person name="Schoof H."/>
            <person name="Van de Peer Y."/>
            <person name="Proost S."/>
            <person name="Cook D.R."/>
            <person name="Meyers B.C."/>
            <person name="Spannagl M."/>
            <person name="Cheung F."/>
            <person name="De Mita S."/>
            <person name="Krishnakumar V."/>
            <person name="Gundlach H."/>
            <person name="Zhou S."/>
            <person name="Mudge J."/>
            <person name="Bharti A.K."/>
            <person name="Murray J.D."/>
            <person name="Naoumkina M.A."/>
            <person name="Rosen B."/>
            <person name="Silverstein K.A."/>
            <person name="Tang H."/>
            <person name="Rombauts S."/>
            <person name="Zhao P.X."/>
            <person name="Zhou P."/>
            <person name="Barbe V."/>
            <person name="Bardou P."/>
            <person name="Bechner M."/>
            <person name="Bellec A."/>
            <person name="Berger A."/>
            <person name="Berges H."/>
            <person name="Bidwell S."/>
            <person name="Bisseling T."/>
            <person name="Choisne N."/>
            <person name="Couloux A."/>
            <person name="Denny R."/>
            <person name="Deshpande S."/>
            <person name="Dai X."/>
            <person name="Doyle J.J."/>
            <person name="Dudez A.M."/>
            <person name="Farmer A.D."/>
            <person name="Fouteau S."/>
            <person name="Franken C."/>
            <person name="Gibelin C."/>
            <person name="Gish J."/>
            <person name="Goldstein S."/>
            <person name="Gonzalez A.J."/>
            <person name="Green P.J."/>
            <person name="Hallab A."/>
            <person name="Hartog M."/>
            <person name="Hua A."/>
            <person name="Humphray S.J."/>
            <person name="Jeong D.H."/>
            <person name="Jing Y."/>
            <person name="Jocker A."/>
            <person name="Kenton S.M."/>
            <person name="Kim D.J."/>
            <person name="Klee K."/>
            <person name="Lai H."/>
            <person name="Lang C."/>
            <person name="Lin S."/>
            <person name="Macmil S.L."/>
            <person name="Magdelenat G."/>
            <person name="Matthews L."/>
            <person name="McCorrison J."/>
            <person name="Monaghan E.L."/>
            <person name="Mun J.H."/>
            <person name="Najar F.Z."/>
            <person name="Nicholson C."/>
            <person name="Noirot C."/>
            <person name="O'Bleness M."/>
            <person name="Paule C.R."/>
            <person name="Poulain J."/>
            <person name="Prion F."/>
            <person name="Qin B."/>
            <person name="Qu C."/>
            <person name="Retzel E.F."/>
            <person name="Riddle C."/>
            <person name="Sallet E."/>
            <person name="Samain S."/>
            <person name="Samson N."/>
            <person name="Sanders I."/>
            <person name="Saurat O."/>
            <person name="Scarpelli C."/>
            <person name="Schiex T."/>
            <person name="Segurens B."/>
            <person name="Severin A.J."/>
            <person name="Sherrier D.J."/>
            <person name="Shi R."/>
            <person name="Sims S."/>
            <person name="Singer S.R."/>
            <person name="Sinharoy S."/>
            <person name="Sterck L."/>
            <person name="Viollet A."/>
            <person name="Wang B.B."/>
            <person name="Wang K."/>
            <person name="Wang M."/>
            <person name="Wang X."/>
            <person name="Warfsmann J."/>
            <person name="Weissenbach J."/>
            <person name="White D.D."/>
            <person name="White J.D."/>
            <person name="Wiley G.B."/>
            <person name="Wincker P."/>
            <person name="Xing Y."/>
            <person name="Yang L."/>
            <person name="Yao Z."/>
            <person name="Ying F."/>
            <person name="Zhai J."/>
            <person name="Zhou L."/>
            <person name="Zuber A."/>
            <person name="Denarie J."/>
            <person name="Dixon R.A."/>
            <person name="May G.D."/>
            <person name="Schwartz D.C."/>
            <person name="Rogers J."/>
            <person name="Quetier F."/>
            <person name="Town C.D."/>
            <person name="Roe B.A."/>
        </authorList>
    </citation>
    <scope>NUCLEOTIDE SEQUENCE [LARGE SCALE GENOMIC DNA]</scope>
    <source>
        <strain evidence="1">A17</strain>
        <strain evidence="2 3">cv. Jemalong A17</strain>
    </source>
</reference>
<protein>
    <submittedName>
        <fullName evidence="1">DUF4283 domain protein</fullName>
    </submittedName>
</protein>
<organism evidence="1 3">
    <name type="scientific">Medicago truncatula</name>
    <name type="common">Barrel medic</name>
    <name type="synonym">Medicago tribuloides</name>
    <dbReference type="NCBI Taxonomy" id="3880"/>
    <lineage>
        <taxon>Eukaryota</taxon>
        <taxon>Viridiplantae</taxon>
        <taxon>Streptophyta</taxon>
        <taxon>Embryophyta</taxon>
        <taxon>Tracheophyta</taxon>
        <taxon>Spermatophyta</taxon>
        <taxon>Magnoliopsida</taxon>
        <taxon>eudicotyledons</taxon>
        <taxon>Gunneridae</taxon>
        <taxon>Pentapetalae</taxon>
        <taxon>rosids</taxon>
        <taxon>fabids</taxon>
        <taxon>Fabales</taxon>
        <taxon>Fabaceae</taxon>
        <taxon>Papilionoideae</taxon>
        <taxon>50 kb inversion clade</taxon>
        <taxon>NPAAA clade</taxon>
        <taxon>Hologalegina</taxon>
        <taxon>IRL clade</taxon>
        <taxon>Trifolieae</taxon>
        <taxon>Medicago</taxon>
    </lineage>
</organism>
<keyword evidence="3" id="KW-1185">Reference proteome</keyword>
<reference evidence="1 3" key="2">
    <citation type="journal article" date="2014" name="BMC Genomics">
        <title>An improved genome release (version Mt4.0) for the model legume Medicago truncatula.</title>
        <authorList>
            <person name="Tang H."/>
            <person name="Krishnakumar V."/>
            <person name="Bidwell S."/>
            <person name="Rosen B."/>
            <person name="Chan A."/>
            <person name="Zhou S."/>
            <person name="Gentzbittel L."/>
            <person name="Childs K.L."/>
            <person name="Yandell M."/>
            <person name="Gundlach H."/>
            <person name="Mayer K.F."/>
            <person name="Schwartz D.C."/>
            <person name="Town C.D."/>
        </authorList>
    </citation>
    <scope>GENOME REANNOTATION</scope>
    <source>
        <strain evidence="1">A17</strain>
        <strain evidence="2 3">cv. Jemalong A17</strain>
    </source>
</reference>
<dbReference type="Proteomes" id="UP000002051">
    <property type="component" value="Chromosome 3"/>
</dbReference>
<accession>A0A072UUS4</accession>
<dbReference type="EnsemblPlants" id="KEH33136">
    <property type="protein sequence ID" value="KEH33136"/>
    <property type="gene ID" value="MTR_3g024240"/>
</dbReference>